<keyword evidence="11" id="KW-1185">Reference proteome</keyword>
<evidence type="ECO:0000256" key="1">
    <source>
        <dbReference type="ARBA" id="ARBA00004651"/>
    </source>
</evidence>
<evidence type="ECO:0000256" key="4">
    <source>
        <dbReference type="ARBA" id="ARBA00022989"/>
    </source>
</evidence>
<dbReference type="InterPro" id="IPR003838">
    <property type="entry name" value="ABC3_permease_C"/>
</dbReference>
<dbReference type="Pfam" id="PF12704">
    <property type="entry name" value="MacB_PCD"/>
    <property type="match status" value="1"/>
</dbReference>
<sequence length="410" mass="45165">MLTLIKNSLANLKGHKLRVAVALLWIIIGITSVIVVSSIGNGLEAEVKKSIDKVSANKTRIDFETNDYGAFDVSVFLKPFAQQDIETLSFLEGVERIGPSKDGFDMGSTFSTDITFDKKNSYIEVSPLKKDSTVKAMIGRDFTLDDDNRNVVMLTMQNATDLFENPEDAIGNGVTISGGIYQVIGIVDDSSVLIEEEQNMFGGGFSGWVTAYMPQKSFDNLMNQFSYPTEIYSLDLVVSKGYDVSEIAYKVIDKLHELHPDIEGSYTTPDPSQQDSELQYMTDNINKFVTIITFVAMFVGGIGVMNIMYVSVMERQREIGIRRAIGAKPIAILFQFLVEATFITVCGGILGMFVGAFATDYVSNYIGFKAIPSLNSFMYAILATISTGIIFGIIPAYKASKLDPIKAIYK</sequence>
<keyword evidence="3 7" id="KW-0812">Transmembrane</keyword>
<dbReference type="PANTHER" id="PTHR30572:SF4">
    <property type="entry name" value="ABC TRANSPORTER PERMEASE YTRF"/>
    <property type="match status" value="1"/>
</dbReference>
<keyword evidence="4 7" id="KW-1133">Transmembrane helix</keyword>
<feature type="transmembrane region" description="Helical" evidence="7">
    <location>
        <begin position="288"/>
        <end position="309"/>
    </location>
</feature>
<reference evidence="10 11" key="1">
    <citation type="journal article" date="2017" name="Genome Announc.">
        <title>Draft Genome Sequence of Romboutsia weinsteinii sp. nov. Strain CCRI-19649(T) Isolated from Surface Water.</title>
        <authorList>
            <person name="Maheux A.F."/>
            <person name="Boudreau D.K."/>
            <person name="Berube E."/>
            <person name="Boissinot M."/>
            <person name="Cantin P."/>
            <person name="Raymond F."/>
            <person name="Corbeil J."/>
            <person name="Omar R.F."/>
            <person name="Bergeron M.G."/>
        </authorList>
    </citation>
    <scope>NUCLEOTIDE SEQUENCE [LARGE SCALE GENOMIC DNA]</scope>
    <source>
        <strain evidence="10 11">CCRI-19649</strain>
    </source>
</reference>
<name>A0A371J285_9FIRM</name>
<feature type="transmembrane region" description="Helical" evidence="7">
    <location>
        <begin position="21"/>
        <end position="40"/>
    </location>
</feature>
<dbReference type="InterPro" id="IPR050250">
    <property type="entry name" value="Macrolide_Exporter_MacB"/>
</dbReference>
<evidence type="ECO:0000256" key="5">
    <source>
        <dbReference type="ARBA" id="ARBA00023136"/>
    </source>
</evidence>
<evidence type="ECO:0000313" key="10">
    <source>
        <dbReference type="EMBL" id="RDY26776.1"/>
    </source>
</evidence>
<feature type="transmembrane region" description="Helical" evidence="7">
    <location>
        <begin position="377"/>
        <end position="397"/>
    </location>
</feature>
<evidence type="ECO:0000256" key="3">
    <source>
        <dbReference type="ARBA" id="ARBA00022692"/>
    </source>
</evidence>
<feature type="domain" description="MacB-like periplasmic core" evidence="9">
    <location>
        <begin position="20"/>
        <end position="247"/>
    </location>
</feature>
<comment type="caution">
    <text evidence="10">The sequence shown here is derived from an EMBL/GenBank/DDBJ whole genome shotgun (WGS) entry which is preliminary data.</text>
</comment>
<keyword evidence="2" id="KW-1003">Cell membrane</keyword>
<dbReference type="Proteomes" id="UP000215694">
    <property type="component" value="Unassembled WGS sequence"/>
</dbReference>
<dbReference type="Pfam" id="PF02687">
    <property type="entry name" value="FtsX"/>
    <property type="match status" value="1"/>
</dbReference>
<dbReference type="PANTHER" id="PTHR30572">
    <property type="entry name" value="MEMBRANE COMPONENT OF TRANSPORTER-RELATED"/>
    <property type="match status" value="1"/>
</dbReference>
<evidence type="ECO:0000256" key="7">
    <source>
        <dbReference type="SAM" id="Phobius"/>
    </source>
</evidence>
<dbReference type="GO" id="GO:0022857">
    <property type="term" value="F:transmembrane transporter activity"/>
    <property type="evidence" value="ECO:0007669"/>
    <property type="project" value="TreeGrafter"/>
</dbReference>
<comment type="similarity">
    <text evidence="6">Belongs to the ABC-4 integral membrane protein family.</text>
</comment>
<evidence type="ECO:0000259" key="9">
    <source>
        <dbReference type="Pfam" id="PF12704"/>
    </source>
</evidence>
<dbReference type="EMBL" id="NOJY02000020">
    <property type="protein sequence ID" value="RDY26776.1"/>
    <property type="molecule type" value="Genomic_DNA"/>
</dbReference>
<evidence type="ECO:0000256" key="6">
    <source>
        <dbReference type="ARBA" id="ARBA00038076"/>
    </source>
</evidence>
<evidence type="ECO:0000259" key="8">
    <source>
        <dbReference type="Pfam" id="PF02687"/>
    </source>
</evidence>
<comment type="subcellular location">
    <subcellularLocation>
        <location evidence="1">Cell membrane</location>
        <topology evidence="1">Multi-pass membrane protein</topology>
    </subcellularLocation>
</comment>
<accession>A0A371J285</accession>
<keyword evidence="5 7" id="KW-0472">Membrane</keyword>
<feature type="domain" description="ABC3 transporter permease C-terminal" evidence="8">
    <location>
        <begin position="291"/>
        <end position="404"/>
    </location>
</feature>
<dbReference type="InterPro" id="IPR025857">
    <property type="entry name" value="MacB_PCD"/>
</dbReference>
<dbReference type="GO" id="GO:0005886">
    <property type="term" value="C:plasma membrane"/>
    <property type="evidence" value="ECO:0007669"/>
    <property type="project" value="UniProtKB-SubCell"/>
</dbReference>
<feature type="transmembrane region" description="Helical" evidence="7">
    <location>
        <begin position="330"/>
        <end position="357"/>
    </location>
</feature>
<dbReference type="OrthoDB" id="9770036at2"/>
<evidence type="ECO:0000256" key="2">
    <source>
        <dbReference type="ARBA" id="ARBA00022475"/>
    </source>
</evidence>
<gene>
    <name evidence="10" type="ORF">CHL78_011945</name>
</gene>
<dbReference type="AlphaFoldDB" id="A0A371J285"/>
<dbReference type="RefSeq" id="WP_094369396.1">
    <property type="nucleotide sequence ID" value="NZ_NOJY02000020.1"/>
</dbReference>
<organism evidence="10 11">
    <name type="scientific">Romboutsia weinsteinii</name>
    <dbReference type="NCBI Taxonomy" id="2020949"/>
    <lineage>
        <taxon>Bacteria</taxon>
        <taxon>Bacillati</taxon>
        <taxon>Bacillota</taxon>
        <taxon>Clostridia</taxon>
        <taxon>Peptostreptococcales</taxon>
        <taxon>Peptostreptococcaceae</taxon>
        <taxon>Romboutsia</taxon>
    </lineage>
</organism>
<protein>
    <submittedName>
        <fullName evidence="10">ABC transporter permease</fullName>
    </submittedName>
</protein>
<proteinExistence type="inferred from homology"/>
<evidence type="ECO:0000313" key="11">
    <source>
        <dbReference type="Proteomes" id="UP000215694"/>
    </source>
</evidence>